<evidence type="ECO:0000256" key="4">
    <source>
        <dbReference type="ARBA" id="ARBA00022801"/>
    </source>
</evidence>
<keyword evidence="4" id="KW-0378">Hydrolase</keyword>
<feature type="compositionally biased region" description="Low complexity" evidence="8">
    <location>
        <begin position="1592"/>
        <end position="1628"/>
    </location>
</feature>
<comment type="subcellular location">
    <subcellularLocation>
        <location evidence="1">Nucleus</location>
    </subcellularLocation>
</comment>
<evidence type="ECO:0000256" key="3">
    <source>
        <dbReference type="ARBA" id="ARBA00022741"/>
    </source>
</evidence>
<dbReference type="InterPro" id="IPR003959">
    <property type="entry name" value="ATPase_AAA_core"/>
</dbReference>
<feature type="compositionally biased region" description="Acidic residues" evidence="8">
    <location>
        <begin position="357"/>
        <end position="368"/>
    </location>
</feature>
<keyword evidence="5" id="KW-0067">ATP-binding</keyword>
<feature type="compositionally biased region" description="Acidic residues" evidence="8">
    <location>
        <begin position="413"/>
        <end position="430"/>
    </location>
</feature>
<dbReference type="GO" id="GO:0006334">
    <property type="term" value="P:nucleosome assembly"/>
    <property type="evidence" value="ECO:0007669"/>
    <property type="project" value="TreeGrafter"/>
</dbReference>
<dbReference type="GO" id="GO:0005634">
    <property type="term" value="C:nucleus"/>
    <property type="evidence" value="ECO:0007669"/>
    <property type="project" value="UniProtKB-SubCell"/>
</dbReference>
<dbReference type="PANTHER" id="PTHR23069">
    <property type="entry name" value="AAA DOMAIN-CONTAINING"/>
    <property type="match status" value="1"/>
</dbReference>
<dbReference type="Pfam" id="PF17862">
    <property type="entry name" value="AAA_lid_3"/>
    <property type="match status" value="1"/>
</dbReference>
<organism evidence="10 11">
    <name type="scientific">Phialemonium atrogriseum</name>
    <dbReference type="NCBI Taxonomy" id="1093897"/>
    <lineage>
        <taxon>Eukaryota</taxon>
        <taxon>Fungi</taxon>
        <taxon>Dikarya</taxon>
        <taxon>Ascomycota</taxon>
        <taxon>Pezizomycotina</taxon>
        <taxon>Sordariomycetes</taxon>
        <taxon>Sordariomycetidae</taxon>
        <taxon>Cephalothecales</taxon>
        <taxon>Cephalothecaceae</taxon>
        <taxon>Phialemonium</taxon>
    </lineage>
</organism>
<sequence>MPSKRKRDILDGFDPNRSDPEDENFNPTEDRPRRSAKKSRPSKTKKIASTKRTKYRGSDIEDDEELSDSEADSFGEDDEDEEEEEDDDDEALLNATGRRMRKAATKQQSYRESSEDSVIADSEAGGEEAEQSSEEAAPRPSRIVVLRSTNLSQLRNRRGKEVATPSVATRRSTRARTEETEEQLVELSNSGKHALAARSSRSGSPEAIHRTTRSTRGGKGVKKMPAAILEATQETEPKTEPEDLLQDQDEIAGYPEDAQVIENDDEVNEDVGAMEVEDAPEENLAAEEQRDENQAADDDEDEDVAPITRRTRSARTTSGAAAPEEADDEAENAGTSRRLTRKSGMRKSVQSPSSDFEPGDESGAEESGSEAPPKDDDADSGAVDNADDSSSPTPRGRRAGQSKSSRSRRNQDSGDEEVELDKDEMAEELEELRQSSRSRPRRRRQRSPSIQYEEPLTKRRRVTKPVDYSIKAIDPAAFEVEDEEPAATPQRGGRRGGRNGANQVWERNFNTTYGPFGGGGGAGSLLNGPWGTGATGGVDSDSSDDEMVHRSGVGGPVGMTPTTAAPPVGLFGVPAQTHNDGGVGGIGGATPNVGKIKSQKAFADADPLGVDTNVDFSKVGGLQGHIDQLKEMVQLPLLYPELFLKFHVTPPRGVLFHGPPGTGKTLLARALANSVGSGGRKITFYMRKGADALSKWVGEAEKQLRLLFEEARRTQPSIIFFDEIDGLAPVRSSKQEQIHASIVSTLLALMDGMDGRGQVIVIGATNRPDNIDPALRRPGRFDREFYFPLPDVEGRRSILDIHTKDWGLTDEFRNALAERTKGYGGADLRALCTEAALNAIQRTYPQIYSSKEKLIVDPDKISIHATDFIISIKKLIPSSERSTVSAAIPLPKAIEPLLRSQFKAIVKSIDEILPRKKKITALEEAMFEQPKDTDHGFGREALQQEFERSRIFRPRLLIAGKAGMGQNYLSAAILHHLEGVHVVNFDLATLLGDGRPLEQVIVGLFSEVKRHKPSVIYVPDINTWWSALQGAATTTFATLLRSIPPTDPVLLLATAENEIFDLDPKLLVDLFGFSKKNRAVIDRPNKSVRVEYFTNIIEHLQKAPTDFPDPADRKRRVLEVLPVAPPPPPRTLTKAEIKAQRKADLHSLNILKTRLQPIMDQIHRKYRKFRQPVIPLAHVAYLFDESDPNYVRPDLAEGEQRPYEIARDKEGTEGLRDTATGKFFYNLETTTIEERLANGYYARPRDFYLDINKLYNDAKNIGDRERALKANELRTNVEVDVTDIEQQLTNLGIKFDELYQRQLRRVEEQAERARKRQAMQSIVDLVTSDVAGDNDSDSQGPVGVGFPPAGRSTTGARFQVMSPHSNGHGAITSDSHPLTNGNSVPSRQDGEDTQMAGMDEETQPDSMGPPSFWPKVGSRQLGESTRATAGNTQVSQVSAITSVPPGMSPSAIVNDASTTKTSDPSTNRESGPWSTQATNGFHSNPEQQQLLLQQSQQSQALPDTQSQAGAGSGGPPSQSTSDEQWPHSQAHGLLRGAIKAPMGGGGPFGGTRTSPTSSQVLAPPDDKPRRPSAVSMAHILNDDGNSGGSSGSGNQQASSASASAAQQQPPSSIRNSGTSTMSSSQQQQPVINEASVADFLETIAGATSGCTIEQLEQISRELMDEIWRTRAEWNRMRVLGALTRVFNDTIADIETIQGLARLGEGGAGCSQEGEGEAEGGAETFVYLR</sequence>
<dbReference type="Gene3D" id="3.40.50.300">
    <property type="entry name" value="P-loop containing nucleotide triphosphate hydrolases"/>
    <property type="match status" value="2"/>
</dbReference>
<evidence type="ECO:0000313" key="11">
    <source>
        <dbReference type="Proteomes" id="UP001244011"/>
    </source>
</evidence>
<evidence type="ECO:0000259" key="9">
    <source>
        <dbReference type="SMART" id="SM00382"/>
    </source>
</evidence>
<feature type="region of interest" description="Disordered" evidence="8">
    <location>
        <begin position="1"/>
        <end position="503"/>
    </location>
</feature>
<feature type="compositionally biased region" description="Low complexity" evidence="8">
    <location>
        <begin position="314"/>
        <end position="323"/>
    </location>
</feature>
<feature type="compositionally biased region" description="Acidic residues" evidence="8">
    <location>
        <begin position="124"/>
        <end position="133"/>
    </location>
</feature>
<dbReference type="CDD" id="cd05491">
    <property type="entry name" value="Bromo_TBP7_like"/>
    <property type="match status" value="1"/>
</dbReference>
<evidence type="ECO:0000256" key="5">
    <source>
        <dbReference type="ARBA" id="ARBA00022840"/>
    </source>
</evidence>
<dbReference type="PROSITE" id="PS00674">
    <property type="entry name" value="AAA"/>
    <property type="match status" value="1"/>
</dbReference>
<feature type="compositionally biased region" description="Acidic residues" evidence="8">
    <location>
        <begin position="275"/>
        <end position="285"/>
    </location>
</feature>
<dbReference type="Pfam" id="PF00004">
    <property type="entry name" value="AAA"/>
    <property type="match status" value="1"/>
</dbReference>
<feature type="compositionally biased region" description="Basic and acidic residues" evidence="8">
    <location>
        <begin position="8"/>
        <end position="19"/>
    </location>
</feature>
<comment type="caution">
    <text evidence="10">The sequence shown here is derived from an EMBL/GenBank/DDBJ whole genome shotgun (WGS) entry which is preliminary data.</text>
</comment>
<dbReference type="InterPro" id="IPR003960">
    <property type="entry name" value="ATPase_AAA_CS"/>
</dbReference>
<dbReference type="GO" id="GO:0016887">
    <property type="term" value="F:ATP hydrolysis activity"/>
    <property type="evidence" value="ECO:0007669"/>
    <property type="project" value="InterPro"/>
</dbReference>
<dbReference type="GeneID" id="85306961"/>
<proteinExistence type="inferred from homology"/>
<dbReference type="FunFam" id="3.40.50.300:FF:001218">
    <property type="entry name" value="AAA family ATPase, putative"/>
    <property type="match status" value="1"/>
</dbReference>
<dbReference type="GO" id="GO:0005524">
    <property type="term" value="F:ATP binding"/>
    <property type="evidence" value="ECO:0007669"/>
    <property type="project" value="UniProtKB-KW"/>
</dbReference>
<dbReference type="EMBL" id="MU839003">
    <property type="protein sequence ID" value="KAK1769133.1"/>
    <property type="molecule type" value="Genomic_DNA"/>
</dbReference>
<evidence type="ECO:0000256" key="1">
    <source>
        <dbReference type="ARBA" id="ARBA00004123"/>
    </source>
</evidence>
<evidence type="ECO:0000256" key="2">
    <source>
        <dbReference type="ARBA" id="ARBA00006914"/>
    </source>
</evidence>
<feature type="compositionally biased region" description="Polar residues" evidence="8">
    <location>
        <begin position="1455"/>
        <end position="1486"/>
    </location>
</feature>
<dbReference type="GO" id="GO:0045815">
    <property type="term" value="P:transcription initiation-coupled chromatin remodeling"/>
    <property type="evidence" value="ECO:0007669"/>
    <property type="project" value="TreeGrafter"/>
</dbReference>
<keyword evidence="3" id="KW-0547">Nucleotide-binding</keyword>
<dbReference type="GO" id="GO:0003682">
    <property type="term" value="F:chromatin binding"/>
    <property type="evidence" value="ECO:0007669"/>
    <property type="project" value="TreeGrafter"/>
</dbReference>
<dbReference type="InterPro" id="IPR041569">
    <property type="entry name" value="AAA_lid_3"/>
</dbReference>
<feature type="compositionally biased region" description="Low complexity" evidence="8">
    <location>
        <begin position="1487"/>
        <end position="1521"/>
    </location>
</feature>
<feature type="compositionally biased region" description="Polar residues" evidence="8">
    <location>
        <begin position="1372"/>
        <end position="1386"/>
    </location>
</feature>
<comment type="similarity">
    <text evidence="2">Belongs to the AAA ATPase family.</text>
</comment>
<evidence type="ECO:0000256" key="7">
    <source>
        <dbReference type="ARBA" id="ARBA00023242"/>
    </source>
</evidence>
<evidence type="ECO:0000256" key="6">
    <source>
        <dbReference type="ARBA" id="ARBA00023117"/>
    </source>
</evidence>
<keyword evidence="6" id="KW-0103">Bromodomain</keyword>
<feature type="compositionally biased region" description="Basic residues" evidence="8">
    <location>
        <begin position="436"/>
        <end position="446"/>
    </location>
</feature>
<dbReference type="GO" id="GO:0042393">
    <property type="term" value="F:histone binding"/>
    <property type="evidence" value="ECO:0007669"/>
    <property type="project" value="TreeGrafter"/>
</dbReference>
<accession>A0AAJ0C2U1</accession>
<feature type="region of interest" description="Disordered" evidence="8">
    <location>
        <begin position="1329"/>
        <end position="1629"/>
    </location>
</feature>
<keyword evidence="7" id="KW-0539">Nucleus</keyword>
<feature type="compositionally biased region" description="Acidic residues" evidence="8">
    <location>
        <begin position="60"/>
        <end position="91"/>
    </location>
</feature>
<dbReference type="FunFam" id="3.40.50.300:FF:000061">
    <property type="entry name" value="ATPase family, AAA domain-containing 2"/>
    <property type="match status" value="1"/>
</dbReference>
<feature type="compositionally biased region" description="Basic residues" evidence="8">
    <location>
        <begin position="395"/>
        <end position="408"/>
    </location>
</feature>
<feature type="compositionally biased region" description="Polar residues" evidence="8">
    <location>
        <begin position="1421"/>
        <end position="1441"/>
    </location>
</feature>
<dbReference type="PANTHER" id="PTHR23069:SF0">
    <property type="entry name" value="TAT-BINDING HOMOLOG 7"/>
    <property type="match status" value="1"/>
</dbReference>
<feature type="domain" description="AAA+ ATPase" evidence="9">
    <location>
        <begin position="952"/>
        <end position="1065"/>
    </location>
</feature>
<protein>
    <recommendedName>
        <fullName evidence="9">AAA+ ATPase domain-containing protein</fullName>
    </recommendedName>
</protein>
<keyword evidence="11" id="KW-1185">Reference proteome</keyword>
<evidence type="ECO:0000313" key="10">
    <source>
        <dbReference type="EMBL" id="KAK1769133.1"/>
    </source>
</evidence>
<dbReference type="InterPro" id="IPR027417">
    <property type="entry name" value="P-loop_NTPase"/>
</dbReference>
<dbReference type="InterPro" id="IPR003593">
    <property type="entry name" value="AAA+_ATPase"/>
</dbReference>
<dbReference type="SMART" id="SM00382">
    <property type="entry name" value="AAA"/>
    <property type="match status" value="2"/>
</dbReference>
<dbReference type="RefSeq" id="XP_060285346.1">
    <property type="nucleotide sequence ID" value="XM_060423774.1"/>
</dbReference>
<feature type="compositionally biased region" description="Acidic residues" evidence="8">
    <location>
        <begin position="294"/>
        <end position="304"/>
    </location>
</feature>
<dbReference type="GO" id="GO:0006337">
    <property type="term" value="P:nucleosome disassembly"/>
    <property type="evidence" value="ECO:0007669"/>
    <property type="project" value="TreeGrafter"/>
</dbReference>
<feature type="domain" description="AAA+ ATPase" evidence="9">
    <location>
        <begin position="650"/>
        <end position="791"/>
    </location>
</feature>
<dbReference type="Gene3D" id="1.10.8.60">
    <property type="match status" value="1"/>
</dbReference>
<gene>
    <name evidence="10" type="ORF">QBC33DRAFT_343093</name>
</gene>
<evidence type="ECO:0000256" key="8">
    <source>
        <dbReference type="SAM" id="MobiDB-lite"/>
    </source>
</evidence>
<reference evidence="10" key="1">
    <citation type="submission" date="2023-06" db="EMBL/GenBank/DDBJ databases">
        <title>Genome-scale phylogeny and comparative genomics of the fungal order Sordariales.</title>
        <authorList>
            <consortium name="Lawrence Berkeley National Laboratory"/>
            <person name="Hensen N."/>
            <person name="Bonometti L."/>
            <person name="Westerberg I."/>
            <person name="Brannstrom I.O."/>
            <person name="Guillou S."/>
            <person name="Cros-Aarteil S."/>
            <person name="Calhoun S."/>
            <person name="Haridas S."/>
            <person name="Kuo A."/>
            <person name="Mondo S."/>
            <person name="Pangilinan J."/>
            <person name="Riley R."/>
            <person name="Labutti K."/>
            <person name="Andreopoulos B."/>
            <person name="Lipzen A."/>
            <person name="Chen C."/>
            <person name="Yanf M."/>
            <person name="Daum C."/>
            <person name="Ng V."/>
            <person name="Clum A."/>
            <person name="Steindorff A."/>
            <person name="Ohm R."/>
            <person name="Martin F."/>
            <person name="Silar P."/>
            <person name="Natvig D."/>
            <person name="Lalanne C."/>
            <person name="Gautier V."/>
            <person name="Ament-Velasquez S.L."/>
            <person name="Kruys A."/>
            <person name="Hutchinson M.I."/>
            <person name="Powell A.J."/>
            <person name="Barry K."/>
            <person name="Miller A.N."/>
            <person name="Grigoriev I.V."/>
            <person name="Debuchy R."/>
            <person name="Gladieux P."/>
            <person name="Thoren M.H."/>
            <person name="Johannesson H."/>
        </authorList>
    </citation>
    <scope>NUCLEOTIDE SEQUENCE</scope>
    <source>
        <strain evidence="10">8032-3</strain>
    </source>
</reference>
<feature type="compositionally biased region" description="Basic residues" evidence="8">
    <location>
        <begin position="34"/>
        <end position="55"/>
    </location>
</feature>
<dbReference type="SUPFAM" id="SSF52540">
    <property type="entry name" value="P-loop containing nucleoside triphosphate hydrolases"/>
    <property type="match status" value="2"/>
</dbReference>
<dbReference type="InterPro" id="IPR045199">
    <property type="entry name" value="ATAD2-like"/>
</dbReference>
<name>A0AAJ0C2U1_9PEZI</name>
<dbReference type="Proteomes" id="UP001244011">
    <property type="component" value="Unassembled WGS sequence"/>
</dbReference>